<proteinExistence type="predicted"/>
<evidence type="ECO:0000313" key="1">
    <source>
        <dbReference type="EMBL" id="KAI8544357.1"/>
    </source>
</evidence>
<organism evidence="1 2">
    <name type="scientific">Rhododendron molle</name>
    <name type="common">Chinese azalea</name>
    <name type="synonym">Azalea mollis</name>
    <dbReference type="NCBI Taxonomy" id="49168"/>
    <lineage>
        <taxon>Eukaryota</taxon>
        <taxon>Viridiplantae</taxon>
        <taxon>Streptophyta</taxon>
        <taxon>Embryophyta</taxon>
        <taxon>Tracheophyta</taxon>
        <taxon>Spermatophyta</taxon>
        <taxon>Magnoliopsida</taxon>
        <taxon>eudicotyledons</taxon>
        <taxon>Gunneridae</taxon>
        <taxon>Pentapetalae</taxon>
        <taxon>asterids</taxon>
        <taxon>Ericales</taxon>
        <taxon>Ericaceae</taxon>
        <taxon>Ericoideae</taxon>
        <taxon>Rhodoreae</taxon>
        <taxon>Rhododendron</taxon>
    </lineage>
</organism>
<gene>
    <name evidence="1" type="ORF">RHMOL_Rhmol08G0290300</name>
</gene>
<keyword evidence="2" id="KW-1185">Reference proteome</keyword>
<protein>
    <submittedName>
        <fullName evidence="1">Uncharacterized protein</fullName>
    </submittedName>
</protein>
<dbReference type="Proteomes" id="UP001062846">
    <property type="component" value="Chromosome 8"/>
</dbReference>
<dbReference type="EMBL" id="CM046395">
    <property type="protein sequence ID" value="KAI8544357.1"/>
    <property type="molecule type" value="Genomic_DNA"/>
</dbReference>
<sequence>MARQKLKSLITCFSPDGDYFAVLSPSGIVKIWNTKSGSLVAEWKQTDAPSEASISCMACSFIGKKRRKEHGTCLLAVGSNAGEVFAVDVSTGEEKWKSPGCHADGIAGLSFTNRGRVLHTVGNDGIASEMNSESGEVVRTFKVSKTHISSSASCDEQLLAIASGKIRIFRWESGKELLKFSADGGPVQRVSITHEAKAIVTSGSDEKHLQVWKCDLSSGAVSKGPVLSMRHPSLAFECNNGANGEDGLVVLSVSESGVADMWNLKAITEEEVTPTKVTVRASKGDMDLQNSGIASRLLIMAARLHHLDTEGRVTALIVYGSPDYPRFSLVDVSNPGEDIVITADDETKKTSEIVQGNGLHDLEEVAVPNQKKKPNKKRAASDLDLADTENLVDYDISCGEPLDGSRTDDDLDEPTMGEKLASLNLLENKEVESLKEKESSQLAKPPSADSVHVLLKQALHANDRALIINCLFTQNQKVIANSVSMLNPADVLKLLDSLISIIQSRGTVLAYAIPWLRSLLLQQASVIMSQESSLVALNSLYQLIESRISTFQPALQLSCCLELLYAATADDGFDENGMTTPAGLEDTDESGEEDESEDAMETDQEEGDDRKAFSGISDIEGSDDDLGFD</sequence>
<accession>A0ACC0MTL1</accession>
<comment type="caution">
    <text evidence="1">The sequence shown here is derived from an EMBL/GenBank/DDBJ whole genome shotgun (WGS) entry which is preliminary data.</text>
</comment>
<evidence type="ECO:0000313" key="2">
    <source>
        <dbReference type="Proteomes" id="UP001062846"/>
    </source>
</evidence>
<reference evidence="1" key="1">
    <citation type="submission" date="2022-02" db="EMBL/GenBank/DDBJ databases">
        <title>Plant Genome Project.</title>
        <authorList>
            <person name="Zhang R.-G."/>
        </authorList>
    </citation>
    <scope>NUCLEOTIDE SEQUENCE</scope>
    <source>
        <strain evidence="1">AT1</strain>
    </source>
</reference>
<name>A0ACC0MTL1_RHOML</name>